<dbReference type="InterPro" id="IPR036890">
    <property type="entry name" value="HATPase_C_sf"/>
</dbReference>
<evidence type="ECO:0000256" key="6">
    <source>
        <dbReference type="ARBA" id="ARBA00022777"/>
    </source>
</evidence>
<reference evidence="12 13" key="1">
    <citation type="submission" date="2020-08" db="EMBL/GenBank/DDBJ databases">
        <title>Genomic Encyclopedia of Type Strains, Phase IV (KMG-IV): sequencing the most valuable type-strain genomes for metagenomic binning, comparative biology and taxonomic classification.</title>
        <authorList>
            <person name="Goeker M."/>
        </authorList>
    </citation>
    <scope>NUCLEOTIDE SEQUENCE [LARGE SCALE GENOMIC DNA]</scope>
    <source>
        <strain evidence="12 13">DSM 106739</strain>
    </source>
</reference>
<keyword evidence="5" id="KW-0808">Transferase</keyword>
<organism evidence="12 13">
    <name type="scientific">Niveibacterium umoris</name>
    <dbReference type="NCBI Taxonomy" id="1193620"/>
    <lineage>
        <taxon>Bacteria</taxon>
        <taxon>Pseudomonadati</taxon>
        <taxon>Pseudomonadota</taxon>
        <taxon>Betaproteobacteria</taxon>
        <taxon>Rhodocyclales</taxon>
        <taxon>Rhodocyclaceae</taxon>
        <taxon>Niveibacterium</taxon>
    </lineage>
</organism>
<name>A0A840BWR2_9RHOO</name>
<dbReference type="InterPro" id="IPR003018">
    <property type="entry name" value="GAF"/>
</dbReference>
<dbReference type="SUPFAM" id="SSF55874">
    <property type="entry name" value="ATPase domain of HSP90 chaperone/DNA topoisomerase II/histidine kinase"/>
    <property type="match status" value="1"/>
</dbReference>
<dbReference type="Pfam" id="PF13185">
    <property type="entry name" value="GAF_2"/>
    <property type="match status" value="1"/>
</dbReference>
<dbReference type="Pfam" id="PF08447">
    <property type="entry name" value="PAS_3"/>
    <property type="match status" value="1"/>
</dbReference>
<dbReference type="InterPro" id="IPR000700">
    <property type="entry name" value="PAS-assoc_C"/>
</dbReference>
<dbReference type="Pfam" id="PF00512">
    <property type="entry name" value="HisKA"/>
    <property type="match status" value="1"/>
</dbReference>
<evidence type="ECO:0000256" key="3">
    <source>
        <dbReference type="ARBA" id="ARBA00012438"/>
    </source>
</evidence>
<feature type="domain" description="Histidine kinase" evidence="9">
    <location>
        <begin position="1159"/>
        <end position="1386"/>
    </location>
</feature>
<dbReference type="Pfam" id="PF08448">
    <property type="entry name" value="PAS_4"/>
    <property type="match status" value="2"/>
</dbReference>
<dbReference type="Proteomes" id="UP000561045">
    <property type="component" value="Unassembled WGS sequence"/>
</dbReference>
<dbReference type="SUPFAM" id="SSF55785">
    <property type="entry name" value="PYP-like sensor domain (PAS domain)"/>
    <property type="match status" value="5"/>
</dbReference>
<dbReference type="InterPro" id="IPR029016">
    <property type="entry name" value="GAF-like_dom_sf"/>
</dbReference>
<evidence type="ECO:0000259" key="11">
    <source>
        <dbReference type="PROSITE" id="PS50113"/>
    </source>
</evidence>
<dbReference type="Pfam" id="PF13426">
    <property type="entry name" value="PAS_9"/>
    <property type="match status" value="1"/>
</dbReference>
<evidence type="ECO:0000313" key="12">
    <source>
        <dbReference type="EMBL" id="MBB4014747.1"/>
    </source>
</evidence>
<feature type="coiled-coil region" evidence="7">
    <location>
        <begin position="1107"/>
        <end position="1134"/>
    </location>
</feature>
<dbReference type="CDD" id="cd00075">
    <property type="entry name" value="HATPase"/>
    <property type="match status" value="1"/>
</dbReference>
<dbReference type="PRINTS" id="PR00344">
    <property type="entry name" value="BCTRLSENSOR"/>
</dbReference>
<dbReference type="Gene3D" id="3.30.565.10">
    <property type="entry name" value="Histidine kinase-like ATPase, C-terminal domain"/>
    <property type="match status" value="1"/>
</dbReference>
<dbReference type="SUPFAM" id="SSF55781">
    <property type="entry name" value="GAF domain-like"/>
    <property type="match status" value="1"/>
</dbReference>
<dbReference type="SMART" id="SM00387">
    <property type="entry name" value="HATPase_c"/>
    <property type="match status" value="1"/>
</dbReference>
<dbReference type="Gene3D" id="3.30.450.20">
    <property type="entry name" value="PAS domain"/>
    <property type="match status" value="5"/>
</dbReference>
<dbReference type="GO" id="GO:0005886">
    <property type="term" value="C:plasma membrane"/>
    <property type="evidence" value="ECO:0007669"/>
    <property type="project" value="UniProtKB-SubCell"/>
</dbReference>
<dbReference type="InterPro" id="IPR004358">
    <property type="entry name" value="Sig_transdc_His_kin-like_C"/>
</dbReference>
<feature type="domain" description="PAS" evidence="10">
    <location>
        <begin position="814"/>
        <end position="886"/>
    </location>
</feature>
<dbReference type="SUPFAM" id="SSF47384">
    <property type="entry name" value="Homodimeric domain of signal transducing histidine kinase"/>
    <property type="match status" value="1"/>
</dbReference>
<dbReference type="InterPro" id="IPR001610">
    <property type="entry name" value="PAC"/>
</dbReference>
<dbReference type="InterPro" id="IPR035965">
    <property type="entry name" value="PAS-like_dom_sf"/>
</dbReference>
<evidence type="ECO:0000256" key="2">
    <source>
        <dbReference type="ARBA" id="ARBA00004429"/>
    </source>
</evidence>
<evidence type="ECO:0000256" key="4">
    <source>
        <dbReference type="ARBA" id="ARBA00022553"/>
    </source>
</evidence>
<dbReference type="InterPro" id="IPR013656">
    <property type="entry name" value="PAS_4"/>
</dbReference>
<dbReference type="Pfam" id="PF02518">
    <property type="entry name" value="HATPase_c"/>
    <property type="match status" value="1"/>
</dbReference>
<keyword evidence="4" id="KW-0597">Phosphoprotein</keyword>
<evidence type="ECO:0000256" key="7">
    <source>
        <dbReference type="SAM" id="Coils"/>
    </source>
</evidence>
<keyword evidence="8" id="KW-0472">Membrane</keyword>
<dbReference type="InterPro" id="IPR036097">
    <property type="entry name" value="HisK_dim/P_sf"/>
</dbReference>
<protein>
    <recommendedName>
        <fullName evidence="3">histidine kinase</fullName>
        <ecNumber evidence="3">2.7.13.3</ecNumber>
    </recommendedName>
</protein>
<feature type="domain" description="PAS" evidence="10">
    <location>
        <begin position="562"/>
        <end position="614"/>
    </location>
</feature>
<dbReference type="PANTHER" id="PTHR43047">
    <property type="entry name" value="TWO-COMPONENT HISTIDINE PROTEIN KINASE"/>
    <property type="match status" value="1"/>
</dbReference>
<dbReference type="PROSITE" id="PS50109">
    <property type="entry name" value="HIS_KIN"/>
    <property type="match status" value="1"/>
</dbReference>
<accession>A0A840BWR2</accession>
<evidence type="ECO:0000313" key="13">
    <source>
        <dbReference type="Proteomes" id="UP000561045"/>
    </source>
</evidence>
<dbReference type="Gene3D" id="1.10.287.130">
    <property type="match status" value="1"/>
</dbReference>
<evidence type="ECO:0000259" key="9">
    <source>
        <dbReference type="PROSITE" id="PS50109"/>
    </source>
</evidence>
<feature type="transmembrane region" description="Helical" evidence="8">
    <location>
        <begin position="20"/>
        <end position="39"/>
    </location>
</feature>
<gene>
    <name evidence="12" type="ORF">GGR36_004104</name>
</gene>
<keyword evidence="6" id="KW-0418">Kinase</keyword>
<sequence>MQKNGGLIPSAATRRSLMPAFLLALVAASLGIALSVWIWRASVESERTAFEQAFHATAQEVITRMDTDVQGAIGLGRAMAAAIRLHPELSQENWNTLLQDVRVARFEPPLAALMLVELATPEAPDMQVRVSTLVAPDAARMTLGDPWVLRLAQEGAARALRADDVAVGSGGDGRPDGASLLVLAVPVSRTAVLLLFVDARQWLISRAALLSEDAAVRAVELSDAGAGRTIASSAGYPADAEVTEVGVFTQGTQRWAFEVASLSAPPTYLARVNLLFPGVVVSLLLAAVLFTLLARKRLADRVVARVRRDLADSLRRFELAIAASQDGIWEYLPDRRACRLSPQAAQFLGLADGAEFIPPSALLRRVAREDRHALLSALRRSIVKGDALDLECRIRNGAEPRWLRVRANPAAGGAGATVIGALSDISLHKRMAERLKRQQDFLAQVLDVLPVPIIVKDRGGAIHFVNAAFERTLQVTRSAIIGRLTGDIASSVLAARLGELESSLQGLGDTRETRLWIDLPGARRHMRVSRSLFAGPEGGEMLVGSYIDITDEAEATRRQVAFRDYLQRLIDTMPHAFFVKDAHSRFVMVNPAFCELYELPATAVLGKSPREIYDDAAVADAQLAGDRLVLQGGAIRDEELRFRTRGGTQRVTRVHKVSCVDPDGHALITGVVTDVSDLVAAQEGQREVIERLDSLYRNAPFGLALVDEVGRVLQANPTFCKLFGFDEAQLKFRNVDTLSPPDLRRDHRGRFAALLATGRLAPFETRYLDSGGREIDVRVAGAAVAGNSAGYRFAWGIVEDISARVATERALAASEHRWQFALDGAGDGVWDWDVAGGRIFFSTRWKAMLGYAEEEIGDTLDEFTRRLHPDDLHATMEEAQAHIEGRTPMFSREVRMRCKDGRWKWILDRGKVVERDEHGTALRLIGTHSDISRSKEAEAALQRSAALLAAISNLQEAYIRAPESCDAFAGLLRDVLAITASDSGFIGEVQASAEGPMLHALAVAQRGADAALGDPAQDATLGELGSIVGEALRTGELVIENDPARAAAHAGWPAGLPRPQHVLCLPVRYGGQLLGMIGVADREAGYDHAMCSEFDPLLRTFGEIISARRSELARRSAETELAQHRDRLAELVRDQTADLIAAKEVAEAASEAKGMFLANMSHELRTPLHAVISFARLGETKVGRAAEDRLREYFQRISSSGERLLALLNDLLDLAKLEAGRMQIDTRACDLAELVGDALQEFEAWFAAKRLQVGLDVEVRPARAWADPVRFGQVLRNLLSNATKFTAEGHAITLTVAAAHLHGSGGAEVAAIEVRVSDQGVGIPEDELETVFDKFVQSSKTHTGAGGTGLGLAICREIIAAHGGVIFARNNPAGGACFVVRLPAVEELEQE</sequence>
<dbReference type="InterPro" id="IPR003594">
    <property type="entry name" value="HATPase_dom"/>
</dbReference>
<comment type="caution">
    <text evidence="12">The sequence shown here is derived from an EMBL/GenBank/DDBJ whole genome shotgun (WGS) entry which is preliminary data.</text>
</comment>
<keyword evidence="8" id="KW-1133">Transmembrane helix</keyword>
<dbReference type="InterPro" id="IPR005467">
    <property type="entry name" value="His_kinase_dom"/>
</dbReference>
<dbReference type="RefSeq" id="WP_207064566.1">
    <property type="nucleotide sequence ID" value="NZ_BAABLE010000024.1"/>
</dbReference>
<dbReference type="SMART" id="SM00388">
    <property type="entry name" value="HisKA"/>
    <property type="match status" value="1"/>
</dbReference>
<feature type="domain" description="PAS" evidence="10">
    <location>
        <begin position="688"/>
        <end position="742"/>
    </location>
</feature>
<dbReference type="InterPro" id="IPR013655">
    <property type="entry name" value="PAS_fold_3"/>
</dbReference>
<keyword evidence="8" id="KW-0812">Transmembrane</keyword>
<dbReference type="PROSITE" id="PS50112">
    <property type="entry name" value="PAS"/>
    <property type="match status" value="4"/>
</dbReference>
<dbReference type="EMBL" id="JACIET010000004">
    <property type="protein sequence ID" value="MBB4014747.1"/>
    <property type="molecule type" value="Genomic_DNA"/>
</dbReference>
<dbReference type="NCBIfam" id="TIGR00229">
    <property type="entry name" value="sensory_box"/>
    <property type="match status" value="4"/>
</dbReference>
<dbReference type="CDD" id="cd00082">
    <property type="entry name" value="HisKA"/>
    <property type="match status" value="1"/>
</dbReference>
<dbReference type="FunFam" id="3.30.565.10:FF:000006">
    <property type="entry name" value="Sensor histidine kinase WalK"/>
    <property type="match status" value="1"/>
</dbReference>
<dbReference type="SMART" id="SM00086">
    <property type="entry name" value="PAC"/>
    <property type="match status" value="4"/>
</dbReference>
<dbReference type="InterPro" id="IPR000014">
    <property type="entry name" value="PAS"/>
</dbReference>
<evidence type="ECO:0000256" key="1">
    <source>
        <dbReference type="ARBA" id="ARBA00000085"/>
    </source>
</evidence>
<evidence type="ECO:0000259" key="10">
    <source>
        <dbReference type="PROSITE" id="PS50112"/>
    </source>
</evidence>
<evidence type="ECO:0000256" key="5">
    <source>
        <dbReference type="ARBA" id="ARBA00022679"/>
    </source>
</evidence>
<feature type="transmembrane region" description="Helical" evidence="8">
    <location>
        <begin position="274"/>
        <end position="294"/>
    </location>
</feature>
<comment type="subcellular location">
    <subcellularLocation>
        <location evidence="2">Cell inner membrane</location>
        <topology evidence="2">Multi-pass membrane protein</topology>
    </subcellularLocation>
</comment>
<proteinExistence type="predicted"/>
<dbReference type="Gene3D" id="3.30.450.40">
    <property type="match status" value="1"/>
</dbReference>
<dbReference type="EC" id="2.7.13.3" evidence="3"/>
<comment type="catalytic activity">
    <reaction evidence="1">
        <text>ATP + protein L-histidine = ADP + protein N-phospho-L-histidine.</text>
        <dbReference type="EC" id="2.7.13.3"/>
    </reaction>
</comment>
<dbReference type="CDD" id="cd00130">
    <property type="entry name" value="PAS"/>
    <property type="match status" value="4"/>
</dbReference>
<dbReference type="SMART" id="SM00091">
    <property type="entry name" value="PAS"/>
    <property type="match status" value="5"/>
</dbReference>
<dbReference type="InterPro" id="IPR003661">
    <property type="entry name" value="HisK_dim/P_dom"/>
</dbReference>
<feature type="domain" description="PAC" evidence="11">
    <location>
        <begin position="890"/>
        <end position="943"/>
    </location>
</feature>
<dbReference type="GO" id="GO:0000155">
    <property type="term" value="F:phosphorelay sensor kinase activity"/>
    <property type="evidence" value="ECO:0007669"/>
    <property type="project" value="InterPro"/>
</dbReference>
<dbReference type="PROSITE" id="PS50113">
    <property type="entry name" value="PAC"/>
    <property type="match status" value="1"/>
</dbReference>
<keyword evidence="13" id="KW-1185">Reference proteome</keyword>
<keyword evidence="7" id="KW-0175">Coiled coil</keyword>
<evidence type="ECO:0000256" key="8">
    <source>
        <dbReference type="SAM" id="Phobius"/>
    </source>
</evidence>
<feature type="domain" description="PAS" evidence="10">
    <location>
        <begin position="438"/>
        <end position="483"/>
    </location>
</feature>